<accession>A0A0B8NMP4</accession>
<gene>
    <name evidence="2" type="ORF">JCM19231_5133</name>
</gene>
<evidence type="ECO:0000259" key="1">
    <source>
        <dbReference type="Pfam" id="PF20376"/>
    </source>
</evidence>
<evidence type="ECO:0000313" key="3">
    <source>
        <dbReference type="Proteomes" id="UP000031671"/>
    </source>
</evidence>
<name>A0A0B8NMP4_9VIBR</name>
<evidence type="ECO:0000313" key="2">
    <source>
        <dbReference type="EMBL" id="GAM55301.1"/>
    </source>
</evidence>
<organism evidence="2 3">
    <name type="scientific">Vibrio ishigakensis</name>
    <dbReference type="NCBI Taxonomy" id="1481914"/>
    <lineage>
        <taxon>Bacteria</taxon>
        <taxon>Pseudomonadati</taxon>
        <taxon>Pseudomonadota</taxon>
        <taxon>Gammaproteobacteria</taxon>
        <taxon>Vibrionales</taxon>
        <taxon>Vibrionaceae</taxon>
        <taxon>Vibrio</taxon>
    </lineage>
</organism>
<sequence length="265" mass="28825">MQKITLATKHQKKSWIEPHLRPLGYYLTETDEFDTDSLGMFSGEVTRTLPASEAALIKAKQACLLGNTRLGLGSEGSFGGGPYPGLINWNTELLCLFDQKTDSAIYAIASGPIHTASLKLDKGISVESVRQSLSEFCGQKWVLTHESQIYKSLTLDDLLLCIQSRKIEAGVIEPDLRAMNSPGRQQMIARAATDLATRLSSHCPKCDAINYVAKRTVSGLSCGLCCAPTLQIKAHVYHCDTCGANEEKPAEQKSADPTFCPSCNP</sequence>
<dbReference type="InterPro" id="IPR046612">
    <property type="entry name" value="DUF6671"/>
</dbReference>
<keyword evidence="3" id="KW-1185">Reference proteome</keyword>
<dbReference type="EMBL" id="BBRZ01000012">
    <property type="protein sequence ID" value="GAM55301.1"/>
    <property type="molecule type" value="Genomic_DNA"/>
</dbReference>
<comment type="caution">
    <text evidence="2">The sequence shown here is derived from an EMBL/GenBank/DDBJ whole genome shotgun (WGS) entry which is preliminary data.</text>
</comment>
<feature type="domain" description="DUF6671" evidence="1">
    <location>
        <begin position="59"/>
        <end position="265"/>
    </location>
</feature>
<protein>
    <recommendedName>
        <fullName evidence="1">DUF6671 domain-containing protein</fullName>
    </recommendedName>
</protein>
<dbReference type="Proteomes" id="UP000031671">
    <property type="component" value="Unassembled WGS sequence"/>
</dbReference>
<dbReference type="RefSeq" id="WP_261835993.1">
    <property type="nucleotide sequence ID" value="NZ_AP024882.1"/>
</dbReference>
<reference evidence="2 3" key="2">
    <citation type="submission" date="2015-01" db="EMBL/GenBank/DDBJ databases">
        <authorList>
            <consortium name="NBRP consortium"/>
            <person name="Sawabe T."/>
            <person name="Meirelles P."/>
            <person name="Feng G."/>
            <person name="Sayaka M."/>
            <person name="Hattori M."/>
            <person name="Ohkuma M."/>
        </authorList>
    </citation>
    <scope>NUCLEOTIDE SEQUENCE [LARGE SCALE GENOMIC DNA]</scope>
    <source>
        <strain evidence="3">JCM 19231</strain>
    </source>
</reference>
<proteinExistence type="predicted"/>
<reference evidence="2 3" key="1">
    <citation type="submission" date="2015-01" db="EMBL/GenBank/DDBJ databases">
        <title>Vibrio sp. C1 JCM 19231 whole genome shotgun sequence.</title>
        <authorList>
            <person name="Sawabe T."/>
            <person name="Meirelles P."/>
            <person name="Feng G."/>
            <person name="Sayaka M."/>
            <person name="Hattori M."/>
            <person name="Ohkuma M."/>
        </authorList>
    </citation>
    <scope>NUCLEOTIDE SEQUENCE [LARGE SCALE GENOMIC DNA]</scope>
    <source>
        <strain evidence="3">JCM 19231</strain>
    </source>
</reference>
<dbReference type="Pfam" id="PF20376">
    <property type="entry name" value="DUF6671"/>
    <property type="match status" value="1"/>
</dbReference>
<dbReference type="AlphaFoldDB" id="A0A0B8NMP4"/>